<dbReference type="Gene3D" id="3.30.300.160">
    <property type="entry name" value="Type II secretion system, protein E, N-terminal domain"/>
    <property type="match status" value="1"/>
</dbReference>
<protein>
    <submittedName>
        <fullName evidence="5">Type II secretion system protein GspE</fullName>
    </submittedName>
</protein>
<gene>
    <name evidence="5" type="ORF">COX41_02160</name>
</gene>
<organism evidence="5 6">
    <name type="scientific">Candidatus Sherwoodlollariibacterium unditelluris</name>
    <dbReference type="NCBI Taxonomy" id="1974757"/>
    <lineage>
        <taxon>Bacteria</taxon>
        <taxon>Pseudomonadati</taxon>
        <taxon>Candidatus Omnitrophota</taxon>
        <taxon>Candidatus Sherwoodlollariibacterium</taxon>
    </lineage>
</organism>
<dbReference type="InterPro" id="IPR007831">
    <property type="entry name" value="T2SS_GspE_N"/>
</dbReference>
<dbReference type="CDD" id="cd01129">
    <property type="entry name" value="PulE-GspE-like"/>
    <property type="match status" value="1"/>
</dbReference>
<sequence>MISLKDRLTEILINNKLITQEQLKQALLAQKEKGGRLSDIIVGLKFIKESELVSVLSEGLGLPLMDLKRFKIDPGIVKIIPVNIARHYQIIPLSKMGDTITLAMADPLNIFAIDYVSSLTGYKINPIISSNQDIAQAIDLVYPDPTKGVIDDLLKEMSASSIELIREEREVLPSAQELGVISRQAPVIQLTNMILGEAVRKKASDILIEPFSKRLRVRFRIDGILYEEKSPPKSIHASIVSRIKVMSDLNIAEHRLPQDGRFKIKLLGKEVDFRVSILPSSFGEKVAVRILDKSQATLNLGKLGFSRNIIANLEKMARLPHGMMLVCGPTGSGKTTTLYSILKLVDSPDKNIVTVEDPVEFQLEGINQVTARPEIGLTFAASLRSILRQDPNIIMIGEIRDYETVDIAIKSALTGHLVLSTLHTTTAPGAVVRLVNMGVEPYLINSSLVCVVGQRLVRKICPHCKEEYIVKKEILDTLGLNIDTSKEARFFRGKGCINCFNMGYMGRTGIAEVLLFTPGIRDLILSRAQEHVIKQKARQEGMKTLREDGLAQVLKGVTTLEEILRVTAPDE</sequence>
<evidence type="ECO:0000313" key="6">
    <source>
        <dbReference type="Proteomes" id="UP000231292"/>
    </source>
</evidence>
<dbReference type="FunFam" id="3.30.300.160:FF:000002">
    <property type="entry name" value="Type II secretion system protein E"/>
    <property type="match status" value="1"/>
</dbReference>
<dbReference type="Gene3D" id="3.40.50.300">
    <property type="entry name" value="P-loop containing nucleotide triphosphate hydrolases"/>
    <property type="match status" value="1"/>
</dbReference>
<feature type="domain" description="AAA+ ATPase" evidence="4">
    <location>
        <begin position="320"/>
        <end position="445"/>
    </location>
</feature>
<dbReference type="PANTHER" id="PTHR30258:SF1">
    <property type="entry name" value="PROTEIN TRANSPORT PROTEIN HOFB HOMOLOG"/>
    <property type="match status" value="1"/>
</dbReference>
<dbReference type="InterPro" id="IPR001482">
    <property type="entry name" value="T2SS/T4SS_dom"/>
</dbReference>
<accession>A0A2G9YK23</accession>
<dbReference type="InterPro" id="IPR027417">
    <property type="entry name" value="P-loop_NTPase"/>
</dbReference>
<dbReference type="Gene3D" id="3.30.450.90">
    <property type="match status" value="1"/>
</dbReference>
<dbReference type="FunFam" id="3.30.450.90:FF:000001">
    <property type="entry name" value="Type II secretion system ATPase GspE"/>
    <property type="match status" value="1"/>
</dbReference>
<proteinExistence type="inferred from homology"/>
<dbReference type="SUPFAM" id="SSF160246">
    <property type="entry name" value="EspE N-terminal domain-like"/>
    <property type="match status" value="1"/>
</dbReference>
<dbReference type="EMBL" id="PCRK01000045">
    <property type="protein sequence ID" value="PIP19574.1"/>
    <property type="molecule type" value="Genomic_DNA"/>
</dbReference>
<reference evidence="5 6" key="1">
    <citation type="submission" date="2017-09" db="EMBL/GenBank/DDBJ databases">
        <title>Depth-based differentiation of microbial function through sediment-hosted aquifers and enrichment of novel symbionts in the deep terrestrial subsurface.</title>
        <authorList>
            <person name="Probst A.J."/>
            <person name="Ladd B."/>
            <person name="Jarett J.K."/>
            <person name="Geller-Mcgrath D.E."/>
            <person name="Sieber C.M."/>
            <person name="Emerson J.B."/>
            <person name="Anantharaman K."/>
            <person name="Thomas B.C."/>
            <person name="Malmstrom R."/>
            <person name="Stieglmeier M."/>
            <person name="Klingl A."/>
            <person name="Woyke T."/>
            <person name="Ryan C.M."/>
            <person name="Banfield J.F."/>
        </authorList>
    </citation>
    <scope>NUCLEOTIDE SEQUENCE [LARGE SCALE GENOMIC DNA]</scope>
    <source>
        <strain evidence="5">CG23_combo_of_CG06-09_8_20_14_all_41_10</strain>
    </source>
</reference>
<dbReference type="AlphaFoldDB" id="A0A2G9YK23"/>
<dbReference type="Proteomes" id="UP000231292">
    <property type="component" value="Unassembled WGS sequence"/>
</dbReference>
<keyword evidence="3" id="KW-0067">ATP-binding</keyword>
<dbReference type="GO" id="GO:0016887">
    <property type="term" value="F:ATP hydrolysis activity"/>
    <property type="evidence" value="ECO:0007669"/>
    <property type="project" value="TreeGrafter"/>
</dbReference>
<dbReference type="GO" id="GO:0005886">
    <property type="term" value="C:plasma membrane"/>
    <property type="evidence" value="ECO:0007669"/>
    <property type="project" value="TreeGrafter"/>
</dbReference>
<evidence type="ECO:0000259" key="4">
    <source>
        <dbReference type="SMART" id="SM00382"/>
    </source>
</evidence>
<evidence type="ECO:0000256" key="1">
    <source>
        <dbReference type="ARBA" id="ARBA00006611"/>
    </source>
</evidence>
<dbReference type="Pfam" id="PF00437">
    <property type="entry name" value="T2SSE"/>
    <property type="match status" value="1"/>
</dbReference>
<dbReference type="PANTHER" id="PTHR30258">
    <property type="entry name" value="TYPE II SECRETION SYSTEM PROTEIN GSPE-RELATED"/>
    <property type="match status" value="1"/>
</dbReference>
<dbReference type="FunFam" id="3.40.50.300:FF:000398">
    <property type="entry name" value="Type IV pilus assembly ATPase PilB"/>
    <property type="match status" value="1"/>
</dbReference>
<evidence type="ECO:0000313" key="5">
    <source>
        <dbReference type="EMBL" id="PIP19574.1"/>
    </source>
</evidence>
<comment type="similarity">
    <text evidence="1">Belongs to the GSP E family.</text>
</comment>
<dbReference type="InterPro" id="IPR003593">
    <property type="entry name" value="AAA+_ATPase"/>
</dbReference>
<dbReference type="SMART" id="SM00382">
    <property type="entry name" value="AAA"/>
    <property type="match status" value="1"/>
</dbReference>
<comment type="caution">
    <text evidence="5">The sequence shown here is derived from an EMBL/GenBank/DDBJ whole genome shotgun (WGS) entry which is preliminary data.</text>
</comment>
<dbReference type="SUPFAM" id="SSF52540">
    <property type="entry name" value="P-loop containing nucleoside triphosphate hydrolases"/>
    <property type="match status" value="1"/>
</dbReference>
<keyword evidence="2" id="KW-0547">Nucleotide-binding</keyword>
<dbReference type="Pfam" id="PF05157">
    <property type="entry name" value="MshEN"/>
    <property type="match status" value="1"/>
</dbReference>
<evidence type="ECO:0000256" key="2">
    <source>
        <dbReference type="ARBA" id="ARBA00022741"/>
    </source>
</evidence>
<evidence type="ECO:0000256" key="3">
    <source>
        <dbReference type="ARBA" id="ARBA00022840"/>
    </source>
</evidence>
<dbReference type="InterPro" id="IPR037257">
    <property type="entry name" value="T2SS_E_N_sf"/>
</dbReference>
<name>A0A2G9YK23_9BACT</name>
<dbReference type="GO" id="GO:0005524">
    <property type="term" value="F:ATP binding"/>
    <property type="evidence" value="ECO:0007669"/>
    <property type="project" value="UniProtKB-KW"/>
</dbReference>